<comment type="pathway">
    <text evidence="1 10">Cofactor biosynthesis; (R)-pantothenate biosynthesis; (R)-pantoate from 3-methyl-2-oxobutanoate: step 2/2.</text>
</comment>
<dbReference type="Proteomes" id="UP001211544">
    <property type="component" value="Plasmid pGABEKP28_1"/>
</dbReference>
<evidence type="ECO:0000256" key="2">
    <source>
        <dbReference type="ARBA" id="ARBA00007870"/>
    </source>
</evidence>
<dbReference type="InterPro" id="IPR013752">
    <property type="entry name" value="KPA_reductase"/>
</dbReference>
<dbReference type="EMBL" id="CP104759">
    <property type="protein sequence ID" value="WBG93047.1"/>
    <property type="molecule type" value="Genomic_DNA"/>
</dbReference>
<dbReference type="InterPro" id="IPR051402">
    <property type="entry name" value="KPR-Related"/>
</dbReference>
<evidence type="ECO:0000256" key="7">
    <source>
        <dbReference type="ARBA" id="ARBA00023002"/>
    </source>
</evidence>
<dbReference type="InterPro" id="IPR003710">
    <property type="entry name" value="ApbA"/>
</dbReference>
<feature type="domain" description="Ketopantoate reductase C-terminal" evidence="12">
    <location>
        <begin position="170"/>
        <end position="289"/>
    </location>
</feature>
<evidence type="ECO:0000256" key="8">
    <source>
        <dbReference type="ARBA" id="ARBA00032024"/>
    </source>
</evidence>
<keyword evidence="14" id="KW-1185">Reference proteome</keyword>
<evidence type="ECO:0000256" key="9">
    <source>
        <dbReference type="ARBA" id="ARBA00048793"/>
    </source>
</evidence>
<comment type="function">
    <text evidence="10">Catalyzes the NADPH-dependent reduction of ketopantoate into pantoic acid.</text>
</comment>
<dbReference type="InterPro" id="IPR013328">
    <property type="entry name" value="6PGD_dom2"/>
</dbReference>
<keyword evidence="5 10" id="KW-0566">Pantothenate biosynthesis</keyword>
<dbReference type="KEGG" id="kpie:N5580_20680"/>
<dbReference type="Pfam" id="PF02558">
    <property type="entry name" value="ApbA"/>
    <property type="match status" value="1"/>
</dbReference>
<sequence>MSDHPTIALIGPGAIGTTIAAVLHEVGRTPLLCGRTAHPQLLLRHDEGEIAVPGPVLSDPGTIDHAVDLVFVAVKTTQNADSARWLSALCDENTVVCALQNGVEQKAQLEPWVKGATVLPSVVWFPAQREPDASVWLRAQPRLTLPDVPQAKRVADALSGTRCAVELSADFLSVAWRKLLQNAVAGLMVLANRRAGMFSREDISKLALAYLRECLAVARAEGAVLNDSVAQEIVDNFRRLPADLGTSILADRQANRPMEWEIRNGVIQRYGHAHGISVPISDVVVPLLAAGSEGPG</sequence>
<evidence type="ECO:0000313" key="14">
    <source>
        <dbReference type="Proteomes" id="UP001211544"/>
    </source>
</evidence>
<dbReference type="PANTHER" id="PTHR21708">
    <property type="entry name" value="PROBABLE 2-DEHYDROPANTOATE 2-REDUCTASE"/>
    <property type="match status" value="1"/>
</dbReference>
<comment type="similarity">
    <text evidence="2 10">Belongs to the ketopantoate reductase family.</text>
</comment>
<dbReference type="SUPFAM" id="SSF48179">
    <property type="entry name" value="6-phosphogluconate dehydrogenase C-terminal domain-like"/>
    <property type="match status" value="1"/>
</dbReference>
<protein>
    <recommendedName>
        <fullName evidence="4 10">2-dehydropantoate 2-reductase</fullName>
        <ecNumber evidence="3 10">1.1.1.169</ecNumber>
    </recommendedName>
    <alternativeName>
        <fullName evidence="8 10">Ketopantoate reductase</fullName>
    </alternativeName>
</protein>
<evidence type="ECO:0000256" key="6">
    <source>
        <dbReference type="ARBA" id="ARBA00022857"/>
    </source>
</evidence>
<dbReference type="RefSeq" id="WP_269950482.1">
    <property type="nucleotide sequence ID" value="NZ_CP104759.1"/>
</dbReference>
<feature type="domain" description="Ketopantoate reductase N-terminal" evidence="11">
    <location>
        <begin position="7"/>
        <end position="149"/>
    </location>
</feature>
<keyword evidence="13" id="KW-0614">Plasmid</keyword>
<comment type="catalytic activity">
    <reaction evidence="9 10">
        <text>(R)-pantoate + NADP(+) = 2-dehydropantoate + NADPH + H(+)</text>
        <dbReference type="Rhea" id="RHEA:16233"/>
        <dbReference type="ChEBI" id="CHEBI:11561"/>
        <dbReference type="ChEBI" id="CHEBI:15378"/>
        <dbReference type="ChEBI" id="CHEBI:15980"/>
        <dbReference type="ChEBI" id="CHEBI:57783"/>
        <dbReference type="ChEBI" id="CHEBI:58349"/>
        <dbReference type="EC" id="1.1.1.169"/>
    </reaction>
</comment>
<evidence type="ECO:0000256" key="10">
    <source>
        <dbReference type="RuleBase" id="RU362068"/>
    </source>
</evidence>
<evidence type="ECO:0000259" key="11">
    <source>
        <dbReference type="Pfam" id="PF02558"/>
    </source>
</evidence>
<geneLocation type="plasmid" evidence="13 14">
    <name>pGABEKP28_1</name>
</geneLocation>
<dbReference type="InterPro" id="IPR036291">
    <property type="entry name" value="NAD(P)-bd_dom_sf"/>
</dbReference>
<dbReference type="AlphaFoldDB" id="A0AAJ5QNA0"/>
<reference evidence="13 14" key="1">
    <citation type="journal article" date="2022" name="J Glob Antimicrob Resist">
        <title>First complete genome of a multidrug resistant strain of the novel human pathogen Kalamiella piersonii (GABEKP28) identified in human saliva.</title>
        <authorList>
            <person name="McDonagh F."/>
            <person name="Singh N.K."/>
            <person name="Venkateswaran K."/>
            <person name="Lonappan A.M."/>
            <person name="Hallahan B."/>
            <person name="Tuohy A."/>
            <person name="Burke L."/>
            <person name="Kovarova A."/>
            <person name="Miliotis G."/>
        </authorList>
    </citation>
    <scope>NUCLEOTIDE SEQUENCE [LARGE SCALE GENOMIC DNA]</scope>
    <source>
        <strain evidence="13 14">GABEKP28</strain>
    </source>
</reference>
<dbReference type="PANTHER" id="PTHR21708:SF26">
    <property type="entry name" value="2-DEHYDROPANTOATE 2-REDUCTASE"/>
    <property type="match status" value="1"/>
</dbReference>
<dbReference type="EC" id="1.1.1.169" evidence="3 10"/>
<dbReference type="Pfam" id="PF08546">
    <property type="entry name" value="ApbA_C"/>
    <property type="match status" value="1"/>
</dbReference>
<evidence type="ECO:0000256" key="3">
    <source>
        <dbReference type="ARBA" id="ARBA00013014"/>
    </source>
</evidence>
<accession>A0AAJ5QNA0</accession>
<dbReference type="Gene3D" id="3.40.50.720">
    <property type="entry name" value="NAD(P)-binding Rossmann-like Domain"/>
    <property type="match status" value="1"/>
</dbReference>
<dbReference type="NCBIfam" id="NF005091">
    <property type="entry name" value="PRK06522.2-2"/>
    <property type="match status" value="1"/>
</dbReference>
<name>A0AAJ5QNA0_9GAMM</name>
<organism evidence="13 14">
    <name type="scientific">Pantoea piersonii</name>
    <dbReference type="NCBI Taxonomy" id="2364647"/>
    <lineage>
        <taxon>Bacteria</taxon>
        <taxon>Pseudomonadati</taxon>
        <taxon>Pseudomonadota</taxon>
        <taxon>Gammaproteobacteria</taxon>
        <taxon>Enterobacterales</taxon>
        <taxon>Erwiniaceae</taxon>
        <taxon>Pantoea</taxon>
    </lineage>
</organism>
<keyword evidence="6 10" id="KW-0521">NADP</keyword>
<dbReference type="SUPFAM" id="SSF51735">
    <property type="entry name" value="NAD(P)-binding Rossmann-fold domains"/>
    <property type="match status" value="1"/>
</dbReference>
<dbReference type="GO" id="GO:0008677">
    <property type="term" value="F:2-dehydropantoate 2-reductase activity"/>
    <property type="evidence" value="ECO:0007669"/>
    <property type="project" value="UniProtKB-EC"/>
</dbReference>
<evidence type="ECO:0000256" key="1">
    <source>
        <dbReference type="ARBA" id="ARBA00004994"/>
    </source>
</evidence>
<dbReference type="Gene3D" id="1.10.1040.10">
    <property type="entry name" value="N-(1-d-carboxylethyl)-l-norvaline Dehydrogenase, domain 2"/>
    <property type="match status" value="1"/>
</dbReference>
<proteinExistence type="inferred from homology"/>
<gene>
    <name evidence="13" type="ORF">N5580_20680</name>
</gene>
<evidence type="ECO:0000313" key="13">
    <source>
        <dbReference type="EMBL" id="WBG93047.1"/>
    </source>
</evidence>
<evidence type="ECO:0000256" key="5">
    <source>
        <dbReference type="ARBA" id="ARBA00022655"/>
    </source>
</evidence>
<evidence type="ECO:0000256" key="4">
    <source>
        <dbReference type="ARBA" id="ARBA00019465"/>
    </source>
</evidence>
<evidence type="ECO:0000259" key="12">
    <source>
        <dbReference type="Pfam" id="PF08546"/>
    </source>
</evidence>
<dbReference type="NCBIfam" id="NF009541">
    <property type="entry name" value="PRK12921.1-1"/>
    <property type="match status" value="1"/>
</dbReference>
<dbReference type="InterPro" id="IPR008927">
    <property type="entry name" value="6-PGluconate_DH-like_C_sf"/>
</dbReference>
<keyword evidence="7 10" id="KW-0560">Oxidoreductase</keyword>
<dbReference type="NCBIfam" id="TIGR00745">
    <property type="entry name" value="apbA_panE"/>
    <property type="match status" value="1"/>
</dbReference>
<dbReference type="InterPro" id="IPR013332">
    <property type="entry name" value="KPR_N"/>
</dbReference>
<dbReference type="GO" id="GO:0005737">
    <property type="term" value="C:cytoplasm"/>
    <property type="evidence" value="ECO:0007669"/>
    <property type="project" value="TreeGrafter"/>
</dbReference>
<dbReference type="GO" id="GO:0015940">
    <property type="term" value="P:pantothenate biosynthetic process"/>
    <property type="evidence" value="ECO:0007669"/>
    <property type="project" value="UniProtKB-KW"/>
</dbReference>